<feature type="region of interest" description="Disordered" evidence="13">
    <location>
        <begin position="61"/>
        <end position="103"/>
    </location>
</feature>
<keyword evidence="5 12" id="KW-0645">Protease</keyword>
<evidence type="ECO:0000256" key="10">
    <source>
        <dbReference type="ARBA" id="ARBA00029289"/>
    </source>
</evidence>
<keyword evidence="6 12" id="KW-0378">Hydrolase</keyword>
<keyword evidence="4 12" id="KW-0963">Cytoplasm</keyword>
<evidence type="ECO:0000256" key="4">
    <source>
        <dbReference type="ARBA" id="ARBA00022490"/>
    </source>
</evidence>
<proteinExistence type="inferred from homology"/>
<dbReference type="PANTHER" id="PTHR22624:SF36">
    <property type="entry name" value="CYSTEINE PROTEASE ATG4D"/>
    <property type="match status" value="1"/>
</dbReference>
<comment type="caution">
    <text evidence="15">The sequence shown here is derived from an EMBL/GenBank/DDBJ whole genome shotgun (WGS) entry which is preliminary data.</text>
</comment>
<dbReference type="GO" id="GO:0005737">
    <property type="term" value="C:cytoplasm"/>
    <property type="evidence" value="ECO:0007669"/>
    <property type="project" value="UniProtKB-SubCell"/>
</dbReference>
<evidence type="ECO:0000256" key="5">
    <source>
        <dbReference type="ARBA" id="ARBA00022670"/>
    </source>
</evidence>
<accession>A0AA97MXL7</accession>
<dbReference type="EMBL" id="VWPS01001704">
    <property type="protein sequence ID" value="NXF00280.1"/>
    <property type="molecule type" value="Genomic_DNA"/>
</dbReference>
<comment type="catalytic activity">
    <reaction evidence="11">
        <text>[protein]-C-terminal L-amino acid-glycyl-phosphatidylethanolamide + H2O = [protein]-C-terminal L-amino acid-glycine + a 1,2-diacyl-sn-glycero-3-phosphoethanolamine</text>
        <dbReference type="Rhea" id="RHEA:67548"/>
        <dbReference type="Rhea" id="RHEA-COMP:17323"/>
        <dbReference type="Rhea" id="RHEA-COMP:17324"/>
        <dbReference type="ChEBI" id="CHEBI:15377"/>
        <dbReference type="ChEBI" id="CHEBI:64612"/>
        <dbReference type="ChEBI" id="CHEBI:172940"/>
        <dbReference type="ChEBI" id="CHEBI:172941"/>
    </reaction>
    <physiologicalReaction direction="left-to-right" evidence="11">
        <dbReference type="Rhea" id="RHEA:67549"/>
    </physiologicalReaction>
</comment>
<organism evidence="15">
    <name type="scientific">Menura novaehollandiae</name>
    <name type="common">superb lyrebird</name>
    <dbReference type="NCBI Taxonomy" id="47692"/>
    <lineage>
        <taxon>Eukaryota</taxon>
        <taxon>Metazoa</taxon>
        <taxon>Chordata</taxon>
        <taxon>Craniata</taxon>
        <taxon>Vertebrata</taxon>
        <taxon>Euteleostomi</taxon>
        <taxon>Archelosauria</taxon>
        <taxon>Archosauria</taxon>
        <taxon>Dinosauria</taxon>
        <taxon>Saurischia</taxon>
        <taxon>Theropoda</taxon>
        <taxon>Coelurosauria</taxon>
        <taxon>Aves</taxon>
        <taxon>Neognathae</taxon>
        <taxon>Neoaves</taxon>
        <taxon>Telluraves</taxon>
        <taxon>Australaves</taxon>
        <taxon>Passeriformes</taxon>
        <taxon>Menuridae</taxon>
        <taxon>Menura</taxon>
    </lineage>
</organism>
<sequence>ELARFRRDFCSRLWLTYRSGFPALPGTPRTSDCGWGCTLRSAQMLLGQGLVLHLLGRGRTGDPSGWPRDPLEKHRDPSGQPRDPSGRTRVLPGPPRAPRDAEQRHRTIVSWFSDHPRAPFGIHRLVELGREFGKSAGDWFGPAIAAHLLRGAVESCPETPGLAVYVAQDCTGPGTPGTPGSGAPDPGQRRGLVLLVPARLGGESLNPVYMECVKELLRLRSCLGIIGGRPRHSLYFLGFQGDSLLYLDPHLCQPCVDTARENFPLQSFHCCFPRKMAFGKMDPSCTFGFYAGGTELEELWGDLAQVLAPTSAPERYPIFSLAEGHAQDQALAPPPGPPPPPPPQGQRPPPPPNSEEFVFL</sequence>
<dbReference type="PANTHER" id="PTHR22624">
    <property type="entry name" value="CYSTEINE PROTEASE ATG4"/>
    <property type="match status" value="1"/>
</dbReference>
<evidence type="ECO:0000259" key="14">
    <source>
        <dbReference type="Pfam" id="PF03416"/>
    </source>
</evidence>
<dbReference type="SUPFAM" id="SSF54001">
    <property type="entry name" value="Cysteine proteinases"/>
    <property type="match status" value="1"/>
</dbReference>
<comment type="similarity">
    <text evidence="2 12">Belongs to the peptidase C54 family.</text>
</comment>
<dbReference type="InterPro" id="IPR005078">
    <property type="entry name" value="Peptidase_C54"/>
</dbReference>
<dbReference type="GO" id="GO:0004197">
    <property type="term" value="F:cysteine-type endopeptidase activity"/>
    <property type="evidence" value="ECO:0007669"/>
    <property type="project" value="TreeGrafter"/>
</dbReference>
<evidence type="ECO:0000256" key="9">
    <source>
        <dbReference type="ARBA" id="ARBA00023006"/>
    </source>
</evidence>
<keyword evidence="8 12" id="KW-0653">Protein transport</keyword>
<dbReference type="GO" id="GO:0000045">
    <property type="term" value="P:autophagosome assembly"/>
    <property type="evidence" value="ECO:0007669"/>
    <property type="project" value="TreeGrafter"/>
</dbReference>
<dbReference type="GO" id="GO:0016485">
    <property type="term" value="P:protein processing"/>
    <property type="evidence" value="ECO:0007669"/>
    <property type="project" value="TreeGrafter"/>
</dbReference>
<dbReference type="EC" id="3.4.22.-" evidence="12"/>
<evidence type="ECO:0000256" key="13">
    <source>
        <dbReference type="SAM" id="MobiDB-lite"/>
    </source>
</evidence>
<dbReference type="GO" id="GO:0015031">
    <property type="term" value="P:protein transport"/>
    <property type="evidence" value="ECO:0007669"/>
    <property type="project" value="UniProtKB-KW"/>
</dbReference>
<feature type="non-terminal residue" evidence="15">
    <location>
        <position position="1"/>
    </location>
</feature>
<keyword evidence="7" id="KW-0788">Thiol protease</keyword>
<dbReference type="AlphaFoldDB" id="A0AA97MXL7"/>
<dbReference type="GO" id="GO:0019786">
    <property type="term" value="F:protein-phosphatidylethanolamide deconjugating activity"/>
    <property type="evidence" value="ECO:0007669"/>
    <property type="project" value="InterPro"/>
</dbReference>
<dbReference type="GO" id="GO:0000423">
    <property type="term" value="P:mitophagy"/>
    <property type="evidence" value="ECO:0007669"/>
    <property type="project" value="TreeGrafter"/>
</dbReference>
<keyword evidence="16" id="KW-1185">Reference proteome</keyword>
<feature type="region of interest" description="Disordered" evidence="13">
    <location>
        <begin position="327"/>
        <end position="360"/>
    </location>
</feature>
<keyword evidence="3" id="KW-0813">Transport</keyword>
<dbReference type="InterPro" id="IPR046792">
    <property type="entry name" value="Peptidase_C54_cat"/>
</dbReference>
<reference evidence="15" key="1">
    <citation type="submission" date="2022-12" db="EMBL/GenBank/DDBJ databases">
        <title>Bird 10,000 Genomes (B10K) Project - Family phase.</title>
        <authorList>
            <person name="Zhang G."/>
        </authorList>
    </citation>
    <scope>NUCLEOTIDE SEQUENCE</scope>
    <source>
        <strain evidence="15">B10K-CU-030-46</strain>
        <tissue evidence="15">Muscle</tissue>
    </source>
</reference>
<feature type="compositionally biased region" description="Pro residues" evidence="13">
    <location>
        <begin position="332"/>
        <end position="353"/>
    </location>
</feature>
<evidence type="ECO:0000256" key="11">
    <source>
        <dbReference type="ARBA" id="ARBA00029362"/>
    </source>
</evidence>
<evidence type="ECO:0000256" key="2">
    <source>
        <dbReference type="ARBA" id="ARBA00010958"/>
    </source>
</evidence>
<feature type="domain" description="Peptidase C54 catalytic" evidence="14">
    <location>
        <begin position="4"/>
        <end position="293"/>
    </location>
</feature>
<evidence type="ECO:0000256" key="7">
    <source>
        <dbReference type="ARBA" id="ARBA00022807"/>
    </source>
</evidence>
<evidence type="ECO:0000256" key="1">
    <source>
        <dbReference type="ARBA" id="ARBA00004496"/>
    </source>
</evidence>
<dbReference type="Pfam" id="PF03416">
    <property type="entry name" value="Peptidase_C54"/>
    <property type="match status" value="1"/>
</dbReference>
<gene>
    <name evidence="15" type="primary">Atg4d</name>
    <name evidence="15" type="ORF">MENNOV_R15173</name>
</gene>
<evidence type="ECO:0000256" key="12">
    <source>
        <dbReference type="RuleBase" id="RU363115"/>
    </source>
</evidence>
<comment type="subcellular location">
    <subcellularLocation>
        <location evidence="1 12">Cytoplasm</location>
    </subcellularLocation>
</comment>
<feature type="non-terminal residue" evidence="15">
    <location>
        <position position="360"/>
    </location>
</feature>
<dbReference type="GO" id="GO:0035973">
    <property type="term" value="P:aggrephagy"/>
    <property type="evidence" value="ECO:0007669"/>
    <property type="project" value="TreeGrafter"/>
</dbReference>
<name>A0AA97MXL7_9PASS</name>
<protein>
    <recommendedName>
        <fullName evidence="12">Cysteine protease</fullName>
        <ecNumber evidence="12">3.4.22.-</ecNumber>
    </recommendedName>
</protein>
<evidence type="ECO:0000256" key="6">
    <source>
        <dbReference type="ARBA" id="ARBA00022801"/>
    </source>
</evidence>
<evidence type="ECO:0000313" key="15">
    <source>
        <dbReference type="EMBL" id="NXF00280.1"/>
    </source>
</evidence>
<dbReference type="Proteomes" id="UP000521578">
    <property type="component" value="Unassembled WGS sequence"/>
</dbReference>
<keyword evidence="9 12" id="KW-0072">Autophagy</keyword>
<dbReference type="InterPro" id="IPR038765">
    <property type="entry name" value="Papain-like_cys_pep_sf"/>
</dbReference>
<dbReference type="GO" id="GO:0034727">
    <property type="term" value="P:piecemeal microautophagy of the nucleus"/>
    <property type="evidence" value="ECO:0007669"/>
    <property type="project" value="TreeGrafter"/>
</dbReference>
<evidence type="ECO:0000256" key="8">
    <source>
        <dbReference type="ARBA" id="ARBA00022927"/>
    </source>
</evidence>
<evidence type="ECO:0000313" key="16">
    <source>
        <dbReference type="Proteomes" id="UP000521578"/>
    </source>
</evidence>
<comment type="function">
    <text evidence="12">Cysteine protease that plays a key role in autophagy by mediating both proteolytic activation and delipidation of ATG8 family proteins.</text>
</comment>
<evidence type="ECO:0000256" key="3">
    <source>
        <dbReference type="ARBA" id="ARBA00022448"/>
    </source>
</evidence>
<comment type="catalytic activity">
    <reaction evidence="10">
        <text>[protein]-C-terminal L-amino acid-glycyl-phosphatidylserine + H2O = [protein]-C-terminal L-amino acid-glycine + a 1,2-diacyl-sn-glycero-3-phospho-L-serine</text>
        <dbReference type="Rhea" id="RHEA:67576"/>
        <dbReference type="Rhea" id="RHEA-COMP:17324"/>
        <dbReference type="Rhea" id="RHEA-COMP:17326"/>
        <dbReference type="ChEBI" id="CHEBI:15377"/>
        <dbReference type="ChEBI" id="CHEBI:57262"/>
        <dbReference type="ChEBI" id="CHEBI:172940"/>
        <dbReference type="ChEBI" id="CHEBI:172942"/>
    </reaction>
    <physiologicalReaction direction="left-to-right" evidence="10">
        <dbReference type="Rhea" id="RHEA:67577"/>
    </physiologicalReaction>
</comment>